<evidence type="ECO:0000259" key="5">
    <source>
        <dbReference type="PROSITE" id="PS51352"/>
    </source>
</evidence>
<evidence type="ECO:0000313" key="7">
    <source>
        <dbReference type="Proteomes" id="UP001314903"/>
    </source>
</evidence>
<evidence type="ECO:0000256" key="2">
    <source>
        <dbReference type="ARBA" id="ARBA00022559"/>
    </source>
</evidence>
<gene>
    <name evidence="6" type="ORF">J2Z35_002151</name>
</gene>
<dbReference type="PROSITE" id="PS51352">
    <property type="entry name" value="THIOREDOXIN_2"/>
    <property type="match status" value="1"/>
</dbReference>
<dbReference type="PRINTS" id="PR01011">
    <property type="entry name" value="GLUTPROXDASE"/>
</dbReference>
<protein>
    <recommendedName>
        <fullName evidence="4">Glutathione peroxidase</fullName>
    </recommendedName>
</protein>
<evidence type="ECO:0000256" key="1">
    <source>
        <dbReference type="ARBA" id="ARBA00006926"/>
    </source>
</evidence>
<dbReference type="PANTHER" id="PTHR11592:SF78">
    <property type="entry name" value="GLUTATHIONE PEROXIDASE"/>
    <property type="match status" value="1"/>
</dbReference>
<keyword evidence="2 4" id="KW-0575">Peroxidase</keyword>
<dbReference type="CDD" id="cd00340">
    <property type="entry name" value="GSH_Peroxidase"/>
    <property type="match status" value="1"/>
</dbReference>
<dbReference type="GO" id="GO:0004602">
    <property type="term" value="F:glutathione peroxidase activity"/>
    <property type="evidence" value="ECO:0007669"/>
    <property type="project" value="UniProtKB-EC"/>
</dbReference>
<evidence type="ECO:0000313" key="6">
    <source>
        <dbReference type="EMBL" id="MBP2028350.1"/>
    </source>
</evidence>
<dbReference type="Pfam" id="PF00255">
    <property type="entry name" value="GSHPx"/>
    <property type="match status" value="1"/>
</dbReference>
<dbReference type="InterPro" id="IPR013766">
    <property type="entry name" value="Thioredoxin_domain"/>
</dbReference>
<dbReference type="InterPro" id="IPR029759">
    <property type="entry name" value="GPX_AS"/>
</dbReference>
<feature type="domain" description="Thioredoxin" evidence="5">
    <location>
        <begin position="1"/>
        <end position="181"/>
    </location>
</feature>
<sequence length="181" mass="20859">MNFYDFTAKDIDGNMVSMEDFKGKTVLIVNTASKCGFTPQYEDLQKLYDRHSEKGFEILGFPCNQFMEQEPGTGSDIKSFCSLNFGVTFPIFEKIDVNGKFAHPLYKFLTEEKPFEGFDMTNSTNKILDSMLKEKFPEFTMGNGIRWNFTKFLIDKDGNVAERFESSVDPMDIEPYITKML</sequence>
<keyword evidence="3 4" id="KW-0560">Oxidoreductase</keyword>
<accession>A0ABS4KLY0</accession>
<dbReference type="PROSITE" id="PS51355">
    <property type="entry name" value="GLUTATHIONE_PEROXID_3"/>
    <property type="match status" value="1"/>
</dbReference>
<dbReference type="PIRSF" id="PIRSF000303">
    <property type="entry name" value="Glutathion_perox"/>
    <property type="match status" value="1"/>
</dbReference>
<evidence type="ECO:0000256" key="4">
    <source>
        <dbReference type="RuleBase" id="RU000499"/>
    </source>
</evidence>
<dbReference type="Proteomes" id="UP001314903">
    <property type="component" value="Unassembled WGS sequence"/>
</dbReference>
<dbReference type="InterPro" id="IPR036249">
    <property type="entry name" value="Thioredoxin-like_sf"/>
</dbReference>
<dbReference type="InterPro" id="IPR000889">
    <property type="entry name" value="Glutathione_peroxidase"/>
</dbReference>
<dbReference type="RefSeq" id="WP_209661402.1">
    <property type="nucleotide sequence ID" value="NZ_JAGGLI010000026.1"/>
</dbReference>
<reference evidence="6 7" key="1">
    <citation type="submission" date="2021-03" db="EMBL/GenBank/DDBJ databases">
        <title>Genomic Encyclopedia of Type Strains, Phase IV (KMG-IV): sequencing the most valuable type-strain genomes for metagenomic binning, comparative biology and taxonomic classification.</title>
        <authorList>
            <person name="Goeker M."/>
        </authorList>
    </citation>
    <scope>NUCLEOTIDE SEQUENCE [LARGE SCALE GENOMIC DNA]</scope>
    <source>
        <strain evidence="6 7">DSM 27512</strain>
    </source>
</reference>
<keyword evidence="7" id="KW-1185">Reference proteome</keyword>
<proteinExistence type="inferred from homology"/>
<dbReference type="InterPro" id="IPR029760">
    <property type="entry name" value="GPX_CS"/>
</dbReference>
<dbReference type="PROSITE" id="PS00460">
    <property type="entry name" value="GLUTATHIONE_PEROXID_1"/>
    <property type="match status" value="1"/>
</dbReference>
<comment type="caution">
    <text evidence="6">The sequence shown here is derived from an EMBL/GenBank/DDBJ whole genome shotgun (WGS) entry which is preliminary data.</text>
</comment>
<dbReference type="Gene3D" id="3.40.30.10">
    <property type="entry name" value="Glutaredoxin"/>
    <property type="match status" value="1"/>
</dbReference>
<name>A0ABS4KLY0_9FIRM</name>
<dbReference type="PROSITE" id="PS00763">
    <property type="entry name" value="GLUTATHIONE_PEROXID_2"/>
    <property type="match status" value="1"/>
</dbReference>
<dbReference type="PANTHER" id="PTHR11592">
    <property type="entry name" value="GLUTATHIONE PEROXIDASE"/>
    <property type="match status" value="1"/>
</dbReference>
<dbReference type="EMBL" id="JAGGLI010000026">
    <property type="protein sequence ID" value="MBP2028350.1"/>
    <property type="molecule type" value="Genomic_DNA"/>
</dbReference>
<comment type="similarity">
    <text evidence="1 4">Belongs to the glutathione peroxidase family.</text>
</comment>
<dbReference type="SUPFAM" id="SSF52833">
    <property type="entry name" value="Thioredoxin-like"/>
    <property type="match status" value="1"/>
</dbReference>
<evidence type="ECO:0000256" key="3">
    <source>
        <dbReference type="ARBA" id="ARBA00023002"/>
    </source>
</evidence>
<organism evidence="6 7">
    <name type="scientific">Acetoanaerobium pronyense</name>
    <dbReference type="NCBI Taxonomy" id="1482736"/>
    <lineage>
        <taxon>Bacteria</taxon>
        <taxon>Bacillati</taxon>
        <taxon>Bacillota</taxon>
        <taxon>Clostridia</taxon>
        <taxon>Peptostreptococcales</taxon>
        <taxon>Filifactoraceae</taxon>
        <taxon>Acetoanaerobium</taxon>
    </lineage>
</organism>